<dbReference type="PANTHER" id="PTHR13265:SF0">
    <property type="entry name" value="HPR1"/>
    <property type="match status" value="1"/>
</dbReference>
<dbReference type="GO" id="GO:0006406">
    <property type="term" value="P:mRNA export from nucleus"/>
    <property type="evidence" value="ECO:0007669"/>
    <property type="project" value="TreeGrafter"/>
</dbReference>
<evidence type="ECO:0000313" key="2">
    <source>
        <dbReference type="EMBL" id="KKY17487.1"/>
    </source>
</evidence>
<reference evidence="2 3" key="1">
    <citation type="submission" date="2015-05" db="EMBL/GenBank/DDBJ databases">
        <title>Distinctive expansion of gene families associated with plant cell wall degradation and secondary metabolism in the genomes of grapevine trunk pathogens.</title>
        <authorList>
            <person name="Lawrence D.P."/>
            <person name="Travadon R."/>
            <person name="Rolshausen P.E."/>
            <person name="Baumgartner K."/>
        </authorList>
    </citation>
    <scope>NUCLEOTIDE SEQUENCE [LARGE SCALE GENOMIC DNA]</scope>
    <source>
        <strain evidence="2">UCRPC4</strain>
    </source>
</reference>
<dbReference type="InterPro" id="IPR021861">
    <property type="entry name" value="THO_THOC1"/>
</dbReference>
<gene>
    <name evidence="2" type="ORF">UCRPC4_g05548</name>
</gene>
<reference evidence="2 3" key="2">
    <citation type="submission" date="2015-05" db="EMBL/GenBank/DDBJ databases">
        <authorList>
            <person name="Morales-Cruz A."/>
            <person name="Amrine K.C."/>
            <person name="Cantu D."/>
        </authorList>
    </citation>
    <scope>NUCLEOTIDE SEQUENCE [LARGE SCALE GENOMIC DNA]</scope>
    <source>
        <strain evidence="2">UCRPC4</strain>
    </source>
</reference>
<dbReference type="GO" id="GO:0000445">
    <property type="term" value="C:THO complex part of transcription export complex"/>
    <property type="evidence" value="ECO:0007669"/>
    <property type="project" value="TreeGrafter"/>
</dbReference>
<dbReference type="PANTHER" id="PTHR13265">
    <property type="entry name" value="THO COMPLEX SUBUNIT 1"/>
    <property type="match status" value="1"/>
</dbReference>
<proteinExistence type="predicted"/>
<comment type="caution">
    <text evidence="2">The sequence shown here is derived from an EMBL/GenBank/DDBJ whole genome shotgun (WGS) entry which is preliminary data.</text>
</comment>
<evidence type="ECO:0000313" key="3">
    <source>
        <dbReference type="Proteomes" id="UP000053317"/>
    </source>
</evidence>
<dbReference type="AlphaFoldDB" id="A0A0G2E348"/>
<dbReference type="Pfam" id="PF11957">
    <property type="entry name" value="efThoc1"/>
    <property type="match status" value="1"/>
</dbReference>
<sequence length="586" mass="65914">MSVDGLMSTSAYGKVIQDLLARALEAKDSGRIEPALTQDQLGPFVHDIEITREALGESENGQAHHAAIETVVRERFYDILASTAIDEPAFGQMWNLLDIVSMISDNELCEPGLVFWLIEELLDSQTIDGCGIVFDYLESRRERITAKHFKQKNLIILRSCNELLRRLSRAEDTVFCGRVFIFLFQSFPLGDKSSVNLRGEFHTENVTAFDEHPRQSGPVGAMEVDVSNVETDKDKQEIKSEKDANDNSSTGHAASDVDLDKLYPIFWRLQSSFSAPTRLFDSTNLQVFKNGLQATLDSFRKIPVSVGSSIKHGEEASIGQKRKRSPGQAEFASMFNPKYLTSRDLFELEIHDIAFRRHVLVQALIILEFLLSLTPSAKQKLVNLTNKSVLYSFTLPDDEAKWTASTKLAVAEYLQQSTSNGKFYYRMVDTVLSRDKNWVRWKAENCPEIQRAPVSIQQQLTAEASVEKYCQTTDLPRPMGALNFGFLTKDSGLEGLKDTDHFRIPSSESFYQGIMADDLDAEMGTDEEMQLAKERREAKIWKALRASSNRFELCEKIDNNRNLKALAAQSSDVVTSEEITIPAADG</sequence>
<feature type="region of interest" description="Disordered" evidence="1">
    <location>
        <begin position="230"/>
        <end position="253"/>
    </location>
</feature>
<accession>A0A0G2E348</accession>
<organism evidence="2 3">
    <name type="scientific">Phaeomoniella chlamydospora</name>
    <name type="common">Phaeoacremonium chlamydosporum</name>
    <dbReference type="NCBI Taxonomy" id="158046"/>
    <lineage>
        <taxon>Eukaryota</taxon>
        <taxon>Fungi</taxon>
        <taxon>Dikarya</taxon>
        <taxon>Ascomycota</taxon>
        <taxon>Pezizomycotina</taxon>
        <taxon>Eurotiomycetes</taxon>
        <taxon>Chaetothyriomycetidae</taxon>
        <taxon>Phaeomoniellales</taxon>
        <taxon>Phaeomoniellaceae</taxon>
        <taxon>Phaeomoniella</taxon>
    </lineage>
</organism>
<protein>
    <submittedName>
        <fullName evidence="2">Putative nuclear matrix protein</fullName>
    </submittedName>
</protein>
<dbReference type="Proteomes" id="UP000053317">
    <property type="component" value="Unassembled WGS sequence"/>
</dbReference>
<name>A0A0G2E348_PHACM</name>
<feature type="compositionally biased region" description="Basic and acidic residues" evidence="1">
    <location>
        <begin position="230"/>
        <end position="245"/>
    </location>
</feature>
<dbReference type="OrthoDB" id="10257415at2759"/>
<dbReference type="EMBL" id="LCWF01000145">
    <property type="protein sequence ID" value="KKY17487.1"/>
    <property type="molecule type" value="Genomic_DNA"/>
</dbReference>
<evidence type="ECO:0000256" key="1">
    <source>
        <dbReference type="SAM" id="MobiDB-lite"/>
    </source>
</evidence>
<keyword evidence="3" id="KW-1185">Reference proteome</keyword>